<feature type="domain" description="Peptidase C45 hydrolase" evidence="1">
    <location>
        <begin position="121"/>
        <end position="312"/>
    </location>
</feature>
<sequence>MTGAAVVPHLVLTGTHEEIGHAHGSQLATRLRAFVADGRARLDHLMDPPPGDLDATLDSYAAAIRDQTPGLAVEMDALATGAGITPRAAVLLQARRELLGYQRVPSLGDCTTYARSGASSSTPVLAQTVDLNGDLEDQIAVLDIRRADSGRRTLTLSFGGQLGYLGINDSGLAVGINLVLAGDWGPGLPMYLAVRHLLDHASSVDEAVDELRGLEVASSRALMLCDQSTTAVVEIPRPGPASGCAVRRDVESVHTNHFLDPELSPLDELNVFARNSSSRRLTSCRERLDLLDFDASREQHLALLSDPPINVAPNGDIRTERTVAAVALFPELGELHLRAGDPSTAATRTYTLDPAPLGSHTGG</sequence>
<dbReference type="InterPro" id="IPR047801">
    <property type="entry name" value="Peptidase_C45"/>
</dbReference>
<name>A0A3N0EHY7_9ACTN</name>
<dbReference type="PANTHER" id="PTHR34180">
    <property type="entry name" value="PEPTIDASE C45"/>
    <property type="match status" value="1"/>
</dbReference>
<evidence type="ECO:0000259" key="1">
    <source>
        <dbReference type="Pfam" id="PF03417"/>
    </source>
</evidence>
<dbReference type="Gene3D" id="1.10.10.2120">
    <property type="match status" value="1"/>
</dbReference>
<accession>A0A3N0EHY7</accession>
<organism evidence="2 3">
    <name type="scientific">Halostreptopolyspora alba</name>
    <dbReference type="NCBI Taxonomy" id="2487137"/>
    <lineage>
        <taxon>Bacteria</taxon>
        <taxon>Bacillati</taxon>
        <taxon>Actinomycetota</taxon>
        <taxon>Actinomycetes</taxon>
        <taxon>Streptosporangiales</taxon>
        <taxon>Nocardiopsidaceae</taxon>
        <taxon>Halostreptopolyspora</taxon>
    </lineage>
</organism>
<evidence type="ECO:0000313" key="3">
    <source>
        <dbReference type="Proteomes" id="UP000269198"/>
    </source>
</evidence>
<dbReference type="RefSeq" id="WP_123199371.1">
    <property type="nucleotide sequence ID" value="NZ_RJMB01000001.1"/>
</dbReference>
<dbReference type="PANTHER" id="PTHR34180:SF1">
    <property type="entry name" value="BETA-ALANYL-DOPAMINE_CARCININE HYDROLASE"/>
    <property type="match status" value="1"/>
</dbReference>
<proteinExistence type="predicted"/>
<comment type="caution">
    <text evidence="2">The sequence shown here is derived from an EMBL/GenBank/DDBJ whole genome shotgun (WGS) entry which is preliminary data.</text>
</comment>
<dbReference type="InterPro" id="IPR047794">
    <property type="entry name" value="C45_proenzyme-like"/>
</dbReference>
<reference evidence="2 3" key="1">
    <citation type="submission" date="2018-11" db="EMBL/GenBank/DDBJ databases">
        <title>The genome draft of YIM 96095.</title>
        <authorList>
            <person name="Tang S.-K."/>
            <person name="Chunyu W.-X."/>
            <person name="Feng Y.-Z."/>
        </authorList>
    </citation>
    <scope>NUCLEOTIDE SEQUENCE [LARGE SCALE GENOMIC DNA]</scope>
    <source>
        <strain evidence="2 3">YIM 96095</strain>
    </source>
</reference>
<dbReference type="NCBIfam" id="NF040521">
    <property type="entry name" value="C45_proenzyme"/>
    <property type="match status" value="1"/>
</dbReference>
<dbReference type="Proteomes" id="UP000269198">
    <property type="component" value="Unassembled WGS sequence"/>
</dbReference>
<dbReference type="AlphaFoldDB" id="A0A3N0EHY7"/>
<dbReference type="OrthoDB" id="8109453at2"/>
<dbReference type="Pfam" id="PF03417">
    <property type="entry name" value="AAT"/>
    <property type="match status" value="1"/>
</dbReference>
<dbReference type="InterPro" id="IPR005079">
    <property type="entry name" value="Peptidase_C45_hydrolase"/>
</dbReference>
<evidence type="ECO:0000313" key="2">
    <source>
        <dbReference type="EMBL" id="RNL87506.1"/>
    </source>
</evidence>
<dbReference type="EMBL" id="RJMB01000001">
    <property type="protein sequence ID" value="RNL87506.1"/>
    <property type="molecule type" value="Genomic_DNA"/>
</dbReference>
<gene>
    <name evidence="2" type="ORF">EFW17_01450</name>
</gene>
<protein>
    <submittedName>
        <fullName evidence="2">Peptidase C45</fullName>
    </submittedName>
</protein>
<dbReference type="Gene3D" id="3.60.60.10">
    <property type="entry name" value="Penicillin V Acylase, Chain A"/>
    <property type="match status" value="1"/>
</dbReference>
<keyword evidence="3" id="KW-1185">Reference proteome</keyword>